<dbReference type="InterPro" id="IPR023900">
    <property type="entry name" value="CN_Hdrtase_asu/SCN_Hdrlase_gsu"/>
</dbReference>
<dbReference type="RefSeq" id="WP_311784670.1">
    <property type="nucleotide sequence ID" value="NZ_JALDYY010000001.1"/>
</dbReference>
<feature type="region of interest" description="Disordered" evidence="4">
    <location>
        <begin position="1"/>
        <end position="26"/>
    </location>
</feature>
<dbReference type="InterPro" id="IPR036648">
    <property type="entry name" value="CN_Hdrase_a/SCN_Hdrase_g_sf"/>
</dbReference>
<protein>
    <submittedName>
        <fullName evidence="6">Nitrile hydratase subunit alpha</fullName>
    </submittedName>
</protein>
<dbReference type="InterPro" id="IPR004232">
    <property type="entry name" value="CN_Hdrtase_a/SCN_Hdrlase_g"/>
</dbReference>
<evidence type="ECO:0000259" key="5">
    <source>
        <dbReference type="Pfam" id="PF02979"/>
    </source>
</evidence>
<evidence type="ECO:0000256" key="1">
    <source>
        <dbReference type="ARBA" id="ARBA00009363"/>
    </source>
</evidence>
<proteinExistence type="inferred from homology"/>
<dbReference type="EMBL" id="JALDYZ010000001">
    <property type="protein sequence ID" value="MDI7920472.1"/>
    <property type="molecule type" value="Genomic_DNA"/>
</dbReference>
<name>A0AAE3U0D8_9HYPH</name>
<keyword evidence="3" id="KW-0408">Iron</keyword>
<sequence length="226" mass="25656">MHVENHDHDEPGHDHHHDHGHSDPHEEISITELPGYYDMLETAVRELLVERKLFGADEIRRQIEVLDSRTPALGAKVVARAWVDGEFRKRLLEDGRKGCEELGISFYDDTQLIVLENTPEVHNLIVCTLCSCYPRPVLGLPPDWYKLKPYRARAVYEPRAVLEEFGTHIPDDVEIVVSDSTAMVRYLVLPMRPAGTEGLSEEELAALVTRDAMIGVIPVEYQERAA</sequence>
<feature type="binding site" evidence="3">
    <location>
        <position position="127"/>
    </location>
    <ligand>
        <name>Fe(3+)</name>
        <dbReference type="ChEBI" id="CHEBI:29034"/>
    </ligand>
</feature>
<dbReference type="Pfam" id="PF02979">
    <property type="entry name" value="NHase_alpha"/>
    <property type="match status" value="1"/>
</dbReference>
<evidence type="ECO:0000256" key="4">
    <source>
        <dbReference type="SAM" id="MobiDB-lite"/>
    </source>
</evidence>
<reference evidence="6" key="1">
    <citation type="submission" date="2022-03" db="EMBL/GenBank/DDBJ databases">
        <title>Fererhizobium litorale gen. nov., sp. nov., isolated from sandy sediments of the Sea of Japan seashore.</title>
        <authorList>
            <person name="Romanenko L."/>
            <person name="Kurilenko V."/>
            <person name="Otstavnykh N."/>
            <person name="Svetashev V."/>
            <person name="Tekutyeva L."/>
            <person name="Isaeva M."/>
            <person name="Mikhailov V."/>
        </authorList>
    </citation>
    <scope>NUCLEOTIDE SEQUENCE</scope>
    <source>
        <strain evidence="6">KMM 9576</strain>
    </source>
</reference>
<dbReference type="Gene3D" id="3.90.330.10">
    <property type="entry name" value="Nitrile hydratase alpha /Thiocyanate hydrolase gamma"/>
    <property type="match status" value="1"/>
</dbReference>
<dbReference type="GO" id="GO:0046914">
    <property type="term" value="F:transition metal ion binding"/>
    <property type="evidence" value="ECO:0007669"/>
    <property type="project" value="InterPro"/>
</dbReference>
<evidence type="ECO:0000256" key="3">
    <source>
        <dbReference type="PIRSR" id="PIRSR001426-1"/>
    </source>
</evidence>
<gene>
    <name evidence="6" type="ORF">MRS75_00060</name>
</gene>
<evidence type="ECO:0000313" key="6">
    <source>
        <dbReference type="EMBL" id="MDI7920472.1"/>
    </source>
</evidence>
<dbReference type="AlphaFoldDB" id="A0AAE3U0D8"/>
<dbReference type="Proteomes" id="UP001161580">
    <property type="component" value="Unassembled WGS sequence"/>
</dbReference>
<feature type="domain" description="Nitrile hydratase alpha/Thiocyanate hydrolase gamma" evidence="5">
    <location>
        <begin position="38"/>
        <end position="216"/>
    </location>
</feature>
<dbReference type="GO" id="GO:0003824">
    <property type="term" value="F:catalytic activity"/>
    <property type="evidence" value="ECO:0007669"/>
    <property type="project" value="InterPro"/>
</dbReference>
<dbReference type="SUPFAM" id="SSF56209">
    <property type="entry name" value="Nitrile hydratase alpha chain"/>
    <property type="match status" value="1"/>
</dbReference>
<organism evidence="6 7">
    <name type="scientific">Ferirhizobium litorale</name>
    <dbReference type="NCBI Taxonomy" id="2927786"/>
    <lineage>
        <taxon>Bacteria</taxon>
        <taxon>Pseudomonadati</taxon>
        <taxon>Pseudomonadota</taxon>
        <taxon>Alphaproteobacteria</taxon>
        <taxon>Hyphomicrobiales</taxon>
        <taxon>Rhizobiaceae</taxon>
        <taxon>Ferirhizobium</taxon>
    </lineage>
</organism>
<keyword evidence="2 3" id="KW-0479">Metal-binding</keyword>
<feature type="binding site" evidence="3">
    <location>
        <position position="130"/>
    </location>
    <ligand>
        <name>Fe(3+)</name>
        <dbReference type="ChEBI" id="CHEBI:29034"/>
    </ligand>
</feature>
<keyword evidence="7" id="KW-1185">Reference proteome</keyword>
<evidence type="ECO:0000256" key="2">
    <source>
        <dbReference type="ARBA" id="ARBA00022723"/>
    </source>
</evidence>
<accession>A0AAE3U0D8</accession>
<comment type="caution">
    <text evidence="6">The sequence shown here is derived from an EMBL/GenBank/DDBJ whole genome shotgun (WGS) entry which is preliminary data.</text>
</comment>
<dbReference type="PIRSF" id="PIRSF001426">
    <property type="entry name" value="NHase_alpha"/>
    <property type="match status" value="1"/>
</dbReference>
<comment type="similarity">
    <text evidence="1">Belongs to the nitrile hydratase subunit alpha family.</text>
</comment>
<evidence type="ECO:0000313" key="7">
    <source>
        <dbReference type="Proteomes" id="UP001161580"/>
    </source>
</evidence>
<feature type="binding site" evidence="3">
    <location>
        <position position="131"/>
    </location>
    <ligand>
        <name>Fe(3+)</name>
        <dbReference type="ChEBI" id="CHEBI:29034"/>
    </ligand>
</feature>
<feature type="binding site" evidence="3">
    <location>
        <position position="132"/>
    </location>
    <ligand>
        <name>Fe(3+)</name>
        <dbReference type="ChEBI" id="CHEBI:29034"/>
    </ligand>
</feature>